<name>A0ACC1HFQ5_9FUNG</name>
<sequence length="178" mass="19191">MYSWKLEKRAPLEHGSLALAGLGAGAALCALNILANDYYASALSAPGVSSGDRERGKEGNGEGEGEDQADAAHYAVFYHFVFTIGAMLGMTLFQAGLKSQLITRTNPIFKQQKSTFLSSIDVGAIDIAVLEKVVTSIKMLATADDIFAAMHESFRILFVLPIPFIGAVFILTLLYRKL</sequence>
<evidence type="ECO:0000313" key="1">
    <source>
        <dbReference type="EMBL" id="KAJ1674850.1"/>
    </source>
</evidence>
<reference evidence="1" key="1">
    <citation type="submission" date="2022-06" db="EMBL/GenBank/DDBJ databases">
        <title>Phylogenomic reconstructions and comparative analyses of Kickxellomycotina fungi.</title>
        <authorList>
            <person name="Reynolds N.K."/>
            <person name="Stajich J.E."/>
            <person name="Barry K."/>
            <person name="Grigoriev I.V."/>
            <person name="Crous P."/>
            <person name="Smith M.E."/>
        </authorList>
    </citation>
    <scope>NUCLEOTIDE SEQUENCE</scope>
    <source>
        <strain evidence="1">RSA 2271</strain>
    </source>
</reference>
<evidence type="ECO:0000313" key="2">
    <source>
        <dbReference type="Proteomes" id="UP001145114"/>
    </source>
</evidence>
<organism evidence="1 2">
    <name type="scientific">Spiromyces aspiralis</name>
    <dbReference type="NCBI Taxonomy" id="68401"/>
    <lineage>
        <taxon>Eukaryota</taxon>
        <taxon>Fungi</taxon>
        <taxon>Fungi incertae sedis</taxon>
        <taxon>Zoopagomycota</taxon>
        <taxon>Kickxellomycotina</taxon>
        <taxon>Kickxellomycetes</taxon>
        <taxon>Kickxellales</taxon>
        <taxon>Kickxellaceae</taxon>
        <taxon>Spiromyces</taxon>
    </lineage>
</organism>
<dbReference type="EMBL" id="JAMZIH010005644">
    <property type="protein sequence ID" value="KAJ1674850.1"/>
    <property type="molecule type" value="Genomic_DNA"/>
</dbReference>
<dbReference type="Proteomes" id="UP001145114">
    <property type="component" value="Unassembled WGS sequence"/>
</dbReference>
<protein>
    <submittedName>
        <fullName evidence="1">Uncharacterized protein</fullName>
    </submittedName>
</protein>
<comment type="caution">
    <text evidence="1">The sequence shown here is derived from an EMBL/GenBank/DDBJ whole genome shotgun (WGS) entry which is preliminary data.</text>
</comment>
<proteinExistence type="predicted"/>
<gene>
    <name evidence="1" type="ORF">EV182_002436</name>
</gene>
<keyword evidence="2" id="KW-1185">Reference proteome</keyword>
<accession>A0ACC1HFQ5</accession>